<comment type="caution">
    <text evidence="2">The sequence shown here is derived from an EMBL/GenBank/DDBJ whole genome shotgun (WGS) entry which is preliminary data.</text>
</comment>
<evidence type="ECO:0000259" key="1">
    <source>
        <dbReference type="Pfam" id="PF25325"/>
    </source>
</evidence>
<name>A0A4C1T006_EUMVA</name>
<proteinExistence type="predicted"/>
<dbReference type="SUPFAM" id="SSF47473">
    <property type="entry name" value="EF-hand"/>
    <property type="match status" value="1"/>
</dbReference>
<organism evidence="2 3">
    <name type="scientific">Eumeta variegata</name>
    <name type="common">Bagworm moth</name>
    <name type="synonym">Eumeta japonica</name>
    <dbReference type="NCBI Taxonomy" id="151549"/>
    <lineage>
        <taxon>Eukaryota</taxon>
        <taxon>Metazoa</taxon>
        <taxon>Ecdysozoa</taxon>
        <taxon>Arthropoda</taxon>
        <taxon>Hexapoda</taxon>
        <taxon>Insecta</taxon>
        <taxon>Pterygota</taxon>
        <taxon>Neoptera</taxon>
        <taxon>Endopterygota</taxon>
        <taxon>Lepidoptera</taxon>
        <taxon>Glossata</taxon>
        <taxon>Ditrysia</taxon>
        <taxon>Tineoidea</taxon>
        <taxon>Psychidae</taxon>
        <taxon>Oiketicinae</taxon>
        <taxon>Eumeta</taxon>
    </lineage>
</organism>
<dbReference type="OrthoDB" id="2096280at2759"/>
<evidence type="ECO:0000313" key="2">
    <source>
        <dbReference type="EMBL" id="GBP07802.1"/>
    </source>
</evidence>
<dbReference type="InterPro" id="IPR057428">
    <property type="entry name" value="EFHB_EF-hand_C"/>
</dbReference>
<dbReference type="STRING" id="151549.A0A4C1T006"/>
<protein>
    <submittedName>
        <fullName evidence="2">EF-hand domain-containing family member B</fullName>
    </submittedName>
</protein>
<feature type="domain" description="EFHB C-terminal EF-hand" evidence="1">
    <location>
        <begin position="445"/>
        <end position="515"/>
    </location>
</feature>
<gene>
    <name evidence="2" type="primary">Efhb</name>
    <name evidence="2" type="ORF">EVAR_77993_1</name>
</gene>
<dbReference type="Proteomes" id="UP000299102">
    <property type="component" value="Unassembled WGS sequence"/>
</dbReference>
<dbReference type="Pfam" id="PF25325">
    <property type="entry name" value="EF-hand_EFHB_C"/>
    <property type="match status" value="1"/>
</dbReference>
<dbReference type="AlphaFoldDB" id="A0A4C1T006"/>
<accession>A0A4C1T006</accession>
<keyword evidence="3" id="KW-1185">Reference proteome</keyword>
<dbReference type="EMBL" id="BGZK01000028">
    <property type="protein sequence ID" value="GBP07802.1"/>
    <property type="molecule type" value="Genomic_DNA"/>
</dbReference>
<reference evidence="2 3" key="1">
    <citation type="journal article" date="2019" name="Commun. Biol.">
        <title>The bagworm genome reveals a unique fibroin gene that provides high tensile strength.</title>
        <authorList>
            <person name="Kono N."/>
            <person name="Nakamura H."/>
            <person name="Ohtoshi R."/>
            <person name="Tomita M."/>
            <person name="Numata K."/>
            <person name="Arakawa K."/>
        </authorList>
    </citation>
    <scope>NUCLEOTIDE SEQUENCE [LARGE SCALE GENOMIC DNA]</scope>
</reference>
<dbReference type="InterPro" id="IPR011992">
    <property type="entry name" value="EF-hand-dom_pair"/>
</dbReference>
<evidence type="ECO:0000313" key="3">
    <source>
        <dbReference type="Proteomes" id="UP000299102"/>
    </source>
</evidence>
<sequence length="530" mass="60790">MPVECAKHTSGGKGNVGKFYEREPRICAAGIPTSQPDDDVASCLKRCLLQDEVDVLLRDAVLPPPRPKPSPPLRRPVPLDMRYAGPFCHVAQLVNPPAKTKFQTLVSDFKDTTYTSYWKKNVGQVPDEAPMFPKDYDILGTTYGKKLPNDGPLYDILMPKEPLPDKTPYSRYAGVQTDRCYKPPFSKFLTYGHKIFNERHGIYAKRCLTDNNVLNGKYLNKVLNATQTAFQEFHKPPLGAVHEPNKNIEKVPEGYAFGDLKPPGNIPECLTTCEVIPDRDYFKKCLRHLNSLRRSLHKRFLPSFFNTLYLNFKYFDKENTDWLPKKTVYDYCEAKFIRLEQPLIEHLLKLLDAFCGSNIKYKTLVSLINYTLPTPKFPKIKDISDECLYFTTTYREMVKPCQRSDTGHRAGLPSGRYLDMDYPKAPFGCCKADNKYLPQESTAKSRLNPSVMTLMNVTHRDMFAQREQQEVKRVFEAAGEIFTDEKFNAVWEEAKRHHSQGLVCYETFRRALDNYVGNSNVKKDDGSMTS</sequence>